<evidence type="ECO:0000259" key="7">
    <source>
        <dbReference type="Pfam" id="PF00884"/>
    </source>
</evidence>
<feature type="transmembrane region" description="Helical" evidence="6">
    <location>
        <begin position="90"/>
        <end position="108"/>
    </location>
</feature>
<feature type="transmembrane region" description="Helical" evidence="6">
    <location>
        <begin position="184"/>
        <end position="208"/>
    </location>
</feature>
<keyword evidence="5 6" id="KW-0472">Membrane</keyword>
<keyword evidence="3 6" id="KW-0812">Transmembrane</keyword>
<name>A0ABV2TDU0_9BACT</name>
<dbReference type="EMBL" id="JBEXAC010000002">
    <property type="protein sequence ID" value="MET7000825.1"/>
    <property type="molecule type" value="Genomic_DNA"/>
</dbReference>
<dbReference type="CDD" id="cd16015">
    <property type="entry name" value="LTA_synthase"/>
    <property type="match status" value="1"/>
</dbReference>
<evidence type="ECO:0000313" key="9">
    <source>
        <dbReference type="Proteomes" id="UP001549749"/>
    </source>
</evidence>
<dbReference type="PANTHER" id="PTHR47371:SF3">
    <property type="entry name" value="PHOSPHOGLYCEROL TRANSFERASE I"/>
    <property type="match status" value="1"/>
</dbReference>
<dbReference type="InterPro" id="IPR050448">
    <property type="entry name" value="OpgB/LTA_synthase_biosynth"/>
</dbReference>
<feature type="transmembrane region" description="Helical" evidence="6">
    <location>
        <begin position="146"/>
        <end position="163"/>
    </location>
</feature>
<comment type="subcellular location">
    <subcellularLocation>
        <location evidence="1">Cell membrane</location>
        <topology evidence="1">Multi-pass membrane protein</topology>
    </subcellularLocation>
</comment>
<keyword evidence="2" id="KW-1003">Cell membrane</keyword>
<dbReference type="SUPFAM" id="SSF53649">
    <property type="entry name" value="Alkaline phosphatase-like"/>
    <property type="match status" value="1"/>
</dbReference>
<evidence type="ECO:0000313" key="8">
    <source>
        <dbReference type="EMBL" id="MET7000825.1"/>
    </source>
</evidence>
<evidence type="ECO:0000256" key="5">
    <source>
        <dbReference type="ARBA" id="ARBA00023136"/>
    </source>
</evidence>
<feature type="transmembrane region" description="Helical" evidence="6">
    <location>
        <begin position="58"/>
        <end position="78"/>
    </location>
</feature>
<organism evidence="8 9">
    <name type="scientific">Chitinophaga defluvii</name>
    <dbReference type="NCBI Taxonomy" id="3163343"/>
    <lineage>
        <taxon>Bacteria</taxon>
        <taxon>Pseudomonadati</taxon>
        <taxon>Bacteroidota</taxon>
        <taxon>Chitinophagia</taxon>
        <taxon>Chitinophagales</taxon>
        <taxon>Chitinophagaceae</taxon>
        <taxon>Chitinophaga</taxon>
    </lineage>
</organism>
<dbReference type="Pfam" id="PF00884">
    <property type="entry name" value="Sulfatase"/>
    <property type="match status" value="1"/>
</dbReference>
<evidence type="ECO:0000256" key="1">
    <source>
        <dbReference type="ARBA" id="ARBA00004651"/>
    </source>
</evidence>
<comment type="caution">
    <text evidence="8">The sequence shown here is derived from an EMBL/GenBank/DDBJ whole genome shotgun (WGS) entry which is preliminary data.</text>
</comment>
<dbReference type="Gene3D" id="3.40.720.10">
    <property type="entry name" value="Alkaline Phosphatase, subunit A"/>
    <property type="match status" value="1"/>
</dbReference>
<reference evidence="8 9" key="1">
    <citation type="submission" date="2024-06" db="EMBL/GenBank/DDBJ databases">
        <title>Chitinophaga defluvii sp. nov., isolated from municipal sewage.</title>
        <authorList>
            <person name="Zhang L."/>
        </authorList>
    </citation>
    <scope>NUCLEOTIDE SEQUENCE [LARGE SCALE GENOMIC DNA]</scope>
    <source>
        <strain evidence="8 9">H8</strain>
    </source>
</reference>
<accession>A0ABV2TDU0</accession>
<evidence type="ECO:0000256" key="2">
    <source>
        <dbReference type="ARBA" id="ARBA00022475"/>
    </source>
</evidence>
<keyword evidence="9" id="KW-1185">Reference proteome</keyword>
<evidence type="ECO:0000256" key="4">
    <source>
        <dbReference type="ARBA" id="ARBA00022989"/>
    </source>
</evidence>
<proteinExistence type="predicted"/>
<sequence>MKYSWRNVPRYIRYVLAQTVCLFLLMVLFRLIFYFFFIKTTITDPAIITKAWYLGLKFDLRLTLILIVPIGALAVIFRDRFFTRPVFRKISFTYFFIVYLLLTLVYILDLGHYDYLGLRLDPSIMRFLATGERMTNAQMVWQSYPVIRGTLAILVFMYLVYRLQRLLFNRFAQQPGRQLRNWPFTAYVVSMVLLIAAGIYGNVAYFPLRWSQAMFAKDNGVSSLALNPVLYFVSNLSVQSDTYDIAKTKQYYPYIAKYLGVDSTNAEQLNFVRTVPGVDKPRLNVILVMLESTGAAVTSMYNNPMQATPNMQRLAKNGVLFEDFFVPSISTARTVYSVTTGLPDIARTKTASRHPKMVDQRVIMDQFKGYQKYYMLGGNTNWANIRAVFTNNVDSIQIFEEGYYKSPKADVWGVSDYDLITEASAIFKKANDNKQPFVAFLQLADNHPPYTTTAGAGDFKKLTEKDIDMKLFKQSGFVSIDQFNALRYEDYNVGHLISMAEKDGYLDNTIFMMFGDHNCILNPYSFTPLPEYDMATGGVRVTCFMYSPKHLAPQRISEPGSLLDIYPTVAKMVGMPFKNYTMGTDLFDSTRTEKYAFITYMRNQQGYYAIYGKRYLYEINNNGKSTALYDLQGDPLKDVQLQQPDTARYMDNLTRGFYESTRYLMFNNKKN</sequence>
<dbReference type="PANTHER" id="PTHR47371">
    <property type="entry name" value="LIPOTEICHOIC ACID SYNTHASE"/>
    <property type="match status" value="1"/>
</dbReference>
<keyword evidence="4 6" id="KW-1133">Transmembrane helix</keyword>
<evidence type="ECO:0000256" key="3">
    <source>
        <dbReference type="ARBA" id="ARBA00022692"/>
    </source>
</evidence>
<dbReference type="Proteomes" id="UP001549749">
    <property type="component" value="Unassembled WGS sequence"/>
</dbReference>
<evidence type="ECO:0000256" key="6">
    <source>
        <dbReference type="SAM" id="Phobius"/>
    </source>
</evidence>
<feature type="transmembrane region" description="Helical" evidence="6">
    <location>
        <begin position="12"/>
        <end position="38"/>
    </location>
</feature>
<protein>
    <submittedName>
        <fullName evidence="8">Sulfatase-like hydrolase/transferase</fullName>
    </submittedName>
</protein>
<dbReference type="RefSeq" id="WP_354663378.1">
    <property type="nucleotide sequence ID" value="NZ_JBEXAC010000002.1"/>
</dbReference>
<dbReference type="InterPro" id="IPR017850">
    <property type="entry name" value="Alkaline_phosphatase_core_sf"/>
</dbReference>
<dbReference type="InterPro" id="IPR000917">
    <property type="entry name" value="Sulfatase_N"/>
</dbReference>
<feature type="domain" description="Sulfatase N-terminal" evidence="7">
    <location>
        <begin position="284"/>
        <end position="574"/>
    </location>
</feature>
<gene>
    <name evidence="8" type="ORF">ABR189_25810</name>
</gene>